<organism evidence="7 8">
    <name type="scientific">Wallemia hederae</name>
    <dbReference type="NCBI Taxonomy" id="1540922"/>
    <lineage>
        <taxon>Eukaryota</taxon>
        <taxon>Fungi</taxon>
        <taxon>Dikarya</taxon>
        <taxon>Basidiomycota</taxon>
        <taxon>Wallemiomycotina</taxon>
        <taxon>Wallemiomycetes</taxon>
        <taxon>Wallemiales</taxon>
        <taxon>Wallemiaceae</taxon>
        <taxon>Wallemia</taxon>
    </lineage>
</organism>
<comment type="subcellular location">
    <subcellularLocation>
        <location evidence="1">Membrane</location>
    </subcellularLocation>
</comment>
<feature type="domain" description="TMEM205-like" evidence="6">
    <location>
        <begin position="43"/>
        <end position="166"/>
    </location>
</feature>
<keyword evidence="8" id="KW-1185">Reference proteome</keyword>
<evidence type="ECO:0000313" key="8">
    <source>
        <dbReference type="Proteomes" id="UP000310189"/>
    </source>
</evidence>
<evidence type="ECO:0000256" key="1">
    <source>
        <dbReference type="ARBA" id="ARBA00004370"/>
    </source>
</evidence>
<keyword evidence="4 5" id="KW-0472">Membrane</keyword>
<accession>A0A4T0FK00</accession>
<dbReference type="GO" id="GO:0016020">
    <property type="term" value="C:membrane"/>
    <property type="evidence" value="ECO:0007669"/>
    <property type="project" value="UniProtKB-SubCell"/>
</dbReference>
<dbReference type="InterPro" id="IPR053009">
    <property type="entry name" value="Xanthocillin_Biosynth-Assoc"/>
</dbReference>
<sequence>MENTVDDLHLHVPLFDKIAQAAQPRWPGFTPLLTKNGGGVYLLLIGSLLGIQLWQSYIGAVVTYKNLPRATFGRLQAKLVPVYTILSSTLASALLGRWIIHRSHALDFGTLCSVVRALDWQHLVQAVQSIHVDAFQTLLLAKIGLSHFVNLVLVAPATTDAMYARHRLEAAEKKNYDDPTASEEMRKVNKKFSILHGISSVVDLCALTCTVLHALFVGYIGTNNL</sequence>
<evidence type="ECO:0000259" key="6">
    <source>
        <dbReference type="Pfam" id="PF13664"/>
    </source>
</evidence>
<feature type="transmembrane region" description="Helical" evidence="5">
    <location>
        <begin position="80"/>
        <end position="100"/>
    </location>
</feature>
<dbReference type="PANTHER" id="PTHR23241:SF102">
    <property type="entry name" value="LD23009P"/>
    <property type="match status" value="1"/>
</dbReference>
<reference evidence="7 8" key="1">
    <citation type="submission" date="2019-03" db="EMBL/GenBank/DDBJ databases">
        <title>Sequencing 23 genomes of Wallemia ichthyophaga.</title>
        <authorList>
            <person name="Gostincar C."/>
        </authorList>
    </citation>
    <scope>NUCLEOTIDE SEQUENCE [LARGE SCALE GENOMIC DNA]</scope>
    <source>
        <strain evidence="7 8">EXF-5753</strain>
    </source>
</reference>
<evidence type="ECO:0000256" key="3">
    <source>
        <dbReference type="ARBA" id="ARBA00022989"/>
    </source>
</evidence>
<dbReference type="PANTHER" id="PTHR23241">
    <property type="entry name" value="LATE EMBRYOGENESIS ABUNDANT PLANTS LEA-RELATED"/>
    <property type="match status" value="1"/>
</dbReference>
<evidence type="ECO:0000313" key="7">
    <source>
        <dbReference type="EMBL" id="TIA88518.1"/>
    </source>
</evidence>
<evidence type="ECO:0000256" key="5">
    <source>
        <dbReference type="SAM" id="Phobius"/>
    </source>
</evidence>
<keyword evidence="3 5" id="KW-1133">Transmembrane helix</keyword>
<evidence type="ECO:0000256" key="2">
    <source>
        <dbReference type="ARBA" id="ARBA00022692"/>
    </source>
</evidence>
<dbReference type="AlphaFoldDB" id="A0A4T0FK00"/>
<comment type="caution">
    <text evidence="7">The sequence shown here is derived from an EMBL/GenBank/DDBJ whole genome shotgun (WGS) entry which is preliminary data.</text>
</comment>
<proteinExistence type="predicted"/>
<dbReference type="EMBL" id="SPNW01000037">
    <property type="protein sequence ID" value="TIA88518.1"/>
    <property type="molecule type" value="Genomic_DNA"/>
</dbReference>
<name>A0A4T0FK00_9BASI</name>
<keyword evidence="2 5" id="KW-0812">Transmembrane</keyword>
<feature type="transmembrane region" description="Helical" evidence="5">
    <location>
        <begin position="40"/>
        <end position="60"/>
    </location>
</feature>
<protein>
    <recommendedName>
        <fullName evidence="6">TMEM205-like domain-containing protein</fullName>
    </recommendedName>
</protein>
<dbReference type="Pfam" id="PF13664">
    <property type="entry name" value="DUF4149"/>
    <property type="match status" value="1"/>
</dbReference>
<gene>
    <name evidence="7" type="ORF">E3P99_02541</name>
</gene>
<dbReference type="InterPro" id="IPR025423">
    <property type="entry name" value="TMEM205-like"/>
</dbReference>
<evidence type="ECO:0000256" key="4">
    <source>
        <dbReference type="ARBA" id="ARBA00023136"/>
    </source>
</evidence>
<feature type="transmembrane region" description="Helical" evidence="5">
    <location>
        <begin position="194"/>
        <end position="220"/>
    </location>
</feature>
<dbReference type="OrthoDB" id="1641132at2759"/>
<dbReference type="Proteomes" id="UP000310189">
    <property type="component" value="Unassembled WGS sequence"/>
</dbReference>